<evidence type="ECO:0000259" key="1">
    <source>
        <dbReference type="Pfam" id="PF19780"/>
    </source>
</evidence>
<reference evidence="2 3" key="1">
    <citation type="submission" date="2019-06" db="EMBL/GenBank/DDBJ databases">
        <authorList>
            <person name="Lee I."/>
            <person name="Jang G.I."/>
            <person name="Hwang C.Y."/>
        </authorList>
    </citation>
    <scope>NUCLEOTIDE SEQUENCE [LARGE SCALE GENOMIC DNA]</scope>
    <source>
        <strain evidence="2 3">PAMC 28131</strain>
    </source>
</reference>
<proteinExistence type="predicted"/>
<evidence type="ECO:0000313" key="2">
    <source>
        <dbReference type="EMBL" id="TPE63636.1"/>
    </source>
</evidence>
<dbReference type="AlphaFoldDB" id="A0A501XST4"/>
<gene>
    <name evidence="2" type="ORF">FJQ54_01875</name>
</gene>
<dbReference type="EMBL" id="VFSU01000011">
    <property type="protein sequence ID" value="TPE63636.1"/>
    <property type="molecule type" value="Genomic_DNA"/>
</dbReference>
<dbReference type="Pfam" id="PF19780">
    <property type="entry name" value="DUF6265"/>
    <property type="match status" value="1"/>
</dbReference>
<dbReference type="Proteomes" id="UP000319897">
    <property type="component" value="Unassembled WGS sequence"/>
</dbReference>
<accession>A0A501XST4</accession>
<feature type="domain" description="DUF6265" evidence="1">
    <location>
        <begin position="15"/>
        <end position="117"/>
    </location>
</feature>
<keyword evidence="3" id="KW-1185">Reference proteome</keyword>
<dbReference type="InterPro" id="IPR046232">
    <property type="entry name" value="DUF6265"/>
</dbReference>
<dbReference type="RefSeq" id="WP_181159939.1">
    <property type="nucleotide sequence ID" value="NZ_VFSU01000011.1"/>
</dbReference>
<organism evidence="2 3">
    <name type="scientific">Sandaracinobacter neustonicus</name>
    <dbReference type="NCBI Taxonomy" id="1715348"/>
    <lineage>
        <taxon>Bacteria</taxon>
        <taxon>Pseudomonadati</taxon>
        <taxon>Pseudomonadota</taxon>
        <taxon>Alphaproteobacteria</taxon>
        <taxon>Sphingomonadales</taxon>
        <taxon>Sphingosinicellaceae</taxon>
        <taxon>Sandaracinobacter</taxon>
    </lineage>
</organism>
<name>A0A501XST4_9SPHN</name>
<sequence>MTHPAPAQTVEGLGWLAGDWAELRGELLTEESWMPPRGGMLIGMNRAGTAERVAMFEFMRIAAGEGGRLALHVQPRGAPASAFPATAFTQNSITFENAAHDYPQRIRYWREGEVLMAEISLADGSKPFRWRFERKR</sequence>
<evidence type="ECO:0000313" key="3">
    <source>
        <dbReference type="Proteomes" id="UP000319897"/>
    </source>
</evidence>
<comment type="caution">
    <text evidence="2">The sequence shown here is derived from an EMBL/GenBank/DDBJ whole genome shotgun (WGS) entry which is preliminary data.</text>
</comment>
<protein>
    <recommendedName>
        <fullName evidence="1">DUF6265 domain-containing protein</fullName>
    </recommendedName>
</protein>